<organism evidence="1 2">
    <name type="scientific">Helianthus annuus</name>
    <name type="common">Common sunflower</name>
    <dbReference type="NCBI Taxonomy" id="4232"/>
    <lineage>
        <taxon>Eukaryota</taxon>
        <taxon>Viridiplantae</taxon>
        <taxon>Streptophyta</taxon>
        <taxon>Embryophyta</taxon>
        <taxon>Tracheophyta</taxon>
        <taxon>Spermatophyta</taxon>
        <taxon>Magnoliopsida</taxon>
        <taxon>eudicotyledons</taxon>
        <taxon>Gunneridae</taxon>
        <taxon>Pentapetalae</taxon>
        <taxon>asterids</taxon>
        <taxon>campanulids</taxon>
        <taxon>Asterales</taxon>
        <taxon>Asteraceae</taxon>
        <taxon>Asteroideae</taxon>
        <taxon>Heliantheae alliance</taxon>
        <taxon>Heliantheae</taxon>
        <taxon>Helianthus</taxon>
    </lineage>
</organism>
<dbReference type="Gramene" id="mRNA:HanXRQr2_Chr05g0197271">
    <property type="protein sequence ID" value="mRNA:HanXRQr2_Chr05g0197271"/>
    <property type="gene ID" value="HanXRQr2_Chr05g0197271"/>
</dbReference>
<dbReference type="AlphaFoldDB" id="A0A9K3IWM0"/>
<name>A0A9K3IWM0_HELAN</name>
<comment type="caution">
    <text evidence="1">The sequence shown here is derived from an EMBL/GenBank/DDBJ whole genome shotgun (WGS) entry which is preliminary data.</text>
</comment>
<dbReference type="PANTHER" id="PTHR31099:SF49">
    <property type="entry name" value="MYOSIN HEAVY CHAIN-LIKE PROTEIN"/>
    <property type="match status" value="1"/>
</dbReference>
<reference evidence="1" key="1">
    <citation type="journal article" date="2017" name="Nature">
        <title>The sunflower genome provides insights into oil metabolism, flowering and Asterid evolution.</title>
        <authorList>
            <person name="Badouin H."/>
            <person name="Gouzy J."/>
            <person name="Grassa C.J."/>
            <person name="Murat F."/>
            <person name="Staton S.E."/>
            <person name="Cottret L."/>
            <person name="Lelandais-Briere C."/>
            <person name="Owens G.L."/>
            <person name="Carrere S."/>
            <person name="Mayjonade B."/>
            <person name="Legrand L."/>
            <person name="Gill N."/>
            <person name="Kane N.C."/>
            <person name="Bowers J.E."/>
            <person name="Hubner S."/>
            <person name="Bellec A."/>
            <person name="Berard A."/>
            <person name="Berges H."/>
            <person name="Blanchet N."/>
            <person name="Boniface M.C."/>
            <person name="Brunel D."/>
            <person name="Catrice O."/>
            <person name="Chaidir N."/>
            <person name="Claudel C."/>
            <person name="Donnadieu C."/>
            <person name="Faraut T."/>
            <person name="Fievet G."/>
            <person name="Helmstetter N."/>
            <person name="King M."/>
            <person name="Knapp S.J."/>
            <person name="Lai Z."/>
            <person name="Le Paslier M.C."/>
            <person name="Lippi Y."/>
            <person name="Lorenzon L."/>
            <person name="Mandel J.R."/>
            <person name="Marage G."/>
            <person name="Marchand G."/>
            <person name="Marquand E."/>
            <person name="Bret-Mestries E."/>
            <person name="Morien E."/>
            <person name="Nambeesan S."/>
            <person name="Nguyen T."/>
            <person name="Pegot-Espagnet P."/>
            <person name="Pouilly N."/>
            <person name="Raftis F."/>
            <person name="Sallet E."/>
            <person name="Schiex T."/>
            <person name="Thomas J."/>
            <person name="Vandecasteele C."/>
            <person name="Vares D."/>
            <person name="Vear F."/>
            <person name="Vautrin S."/>
            <person name="Crespi M."/>
            <person name="Mangin B."/>
            <person name="Burke J.M."/>
            <person name="Salse J."/>
            <person name="Munos S."/>
            <person name="Vincourt P."/>
            <person name="Rieseberg L.H."/>
            <person name="Langlade N.B."/>
        </authorList>
    </citation>
    <scope>NUCLEOTIDE SEQUENCE</scope>
    <source>
        <tissue evidence="1">Leaves</tissue>
    </source>
</reference>
<proteinExistence type="predicted"/>
<dbReference type="EMBL" id="MNCJ02000320">
    <property type="protein sequence ID" value="KAF5804463.1"/>
    <property type="molecule type" value="Genomic_DNA"/>
</dbReference>
<gene>
    <name evidence="1" type="ORF">HanXRQr2_Chr05g0197271</name>
</gene>
<dbReference type="Proteomes" id="UP000215914">
    <property type="component" value="Unassembled WGS sequence"/>
</dbReference>
<sequence length="248" mass="28360">MPSEREIAFPLKDDKITLFAEFFRFCNFLLPITIFCKSMLDEYAVYISQMHPLGLAKLRHFEYACLSLGFLPEPLVFRALYSLVWKTPFFTFDRRSTDETCLRLVPASCRGKDWKKKFFYVDANVIPGEMHWRAMSAKEKVKDVAPPKAEYQENALFKALTTHPSEITIVPDGALALVGMSLCWRDVQIYPALRTADGSPFTRADLLYPERSSSILAADRPLHPGEDNILRANVSNFLISPSHMDRVL</sequence>
<evidence type="ECO:0000313" key="2">
    <source>
        <dbReference type="Proteomes" id="UP000215914"/>
    </source>
</evidence>
<keyword evidence="2" id="KW-1185">Reference proteome</keyword>
<evidence type="ECO:0000313" key="1">
    <source>
        <dbReference type="EMBL" id="KAF5804463.1"/>
    </source>
</evidence>
<protein>
    <submittedName>
        <fullName evidence="1">Uncharacterized protein</fullName>
    </submittedName>
</protein>
<reference evidence="1" key="2">
    <citation type="submission" date="2020-06" db="EMBL/GenBank/DDBJ databases">
        <title>Helianthus annuus Genome sequencing and assembly Release 2.</title>
        <authorList>
            <person name="Gouzy J."/>
            <person name="Langlade N."/>
            <person name="Munos S."/>
        </authorList>
    </citation>
    <scope>NUCLEOTIDE SEQUENCE</scope>
    <source>
        <tissue evidence="1">Leaves</tissue>
    </source>
</reference>
<accession>A0A9K3IWM0</accession>
<dbReference type="PANTHER" id="PTHR31099">
    <property type="entry name" value="OS06G0165300 PROTEIN"/>
    <property type="match status" value="1"/>
</dbReference>